<dbReference type="KEGG" id="taer:GT409_02585"/>
<protein>
    <submittedName>
        <fullName evidence="3">Exo-alpha-sialidase</fullName>
    </submittedName>
</protein>
<dbReference type="PANTHER" id="PTHR43752">
    <property type="entry name" value="BNR/ASP-BOX REPEAT FAMILY PROTEIN"/>
    <property type="match status" value="1"/>
</dbReference>
<proteinExistence type="predicted"/>
<feature type="signal peptide" evidence="1">
    <location>
        <begin position="1"/>
        <end position="19"/>
    </location>
</feature>
<evidence type="ECO:0000259" key="2">
    <source>
        <dbReference type="Pfam" id="PF13088"/>
    </source>
</evidence>
<dbReference type="SUPFAM" id="SSF50939">
    <property type="entry name" value="Sialidases"/>
    <property type="match status" value="1"/>
</dbReference>
<feature type="domain" description="Sialidase" evidence="2">
    <location>
        <begin position="59"/>
        <end position="332"/>
    </location>
</feature>
<accession>A0A6P1MAJ3</accession>
<sequence>MCAAMILLFSVLSPMLLSAAEVPDLFKHPPRYLGPPEAGHAVADRQFQGIPSLAVAAGGRLWSVWYAGVTPDEDENNYVVVSTSADGGKTWKEVLVVDPDGTGPVRAFDPEVWVAPDGRLFLFWAQAVGHDGSVAGVWCLTTDTPDLESPQWGCPRRLTDGVMMCKPVVLLTGEWVLPVSIWKTMDCSARMVVSKDSGKTWAVRGGCNIPVDVRAYDEHTIVERKNGTLWMLVRTKYGIGESISMDRGSTWTALTPSDILHPSSRFFITRLASGNLLLVKHGAIMKKTGRSHLTAFLSTDDGGTWVGGLLLDKRHGVSYPDGQQSSDGLIRIVYDYNRTEERHIYMATFSEEDVILKKSASETVELNQVVSAPSD</sequence>
<reference evidence="3 4" key="1">
    <citation type="submission" date="2020-01" db="EMBL/GenBank/DDBJ databases">
        <title>Ponticoccus aerotolerans gen. nov., sp. nov., an anaerobic bacterium and proposal of Ponticoccusceae fam. nov., Ponticoccusles ord. nov. and Ponticoccuse classis nov. in the phylum Kiritimatiellaeota.</title>
        <authorList>
            <person name="Zhou L.Y."/>
            <person name="Du Z.J."/>
        </authorList>
    </citation>
    <scope>NUCLEOTIDE SEQUENCE [LARGE SCALE GENOMIC DNA]</scope>
    <source>
        <strain evidence="3 4">S-5007</strain>
    </source>
</reference>
<keyword evidence="4" id="KW-1185">Reference proteome</keyword>
<name>A0A6P1MAJ3_9BACT</name>
<keyword evidence="1" id="KW-0732">Signal</keyword>
<evidence type="ECO:0000313" key="4">
    <source>
        <dbReference type="Proteomes" id="UP000464954"/>
    </source>
</evidence>
<gene>
    <name evidence="3" type="ORF">GT409_02585</name>
</gene>
<dbReference type="PANTHER" id="PTHR43752:SF2">
    <property type="entry name" value="BNR_ASP-BOX REPEAT FAMILY PROTEIN"/>
    <property type="match status" value="1"/>
</dbReference>
<evidence type="ECO:0000256" key="1">
    <source>
        <dbReference type="SAM" id="SignalP"/>
    </source>
</evidence>
<dbReference type="AlphaFoldDB" id="A0A6P1MAJ3"/>
<dbReference type="CDD" id="cd15482">
    <property type="entry name" value="Sialidase_non-viral"/>
    <property type="match status" value="1"/>
</dbReference>
<dbReference type="Pfam" id="PF13088">
    <property type="entry name" value="BNR_2"/>
    <property type="match status" value="1"/>
</dbReference>
<feature type="chain" id="PRO_5027030043" evidence="1">
    <location>
        <begin position="20"/>
        <end position="375"/>
    </location>
</feature>
<dbReference type="Proteomes" id="UP000464954">
    <property type="component" value="Chromosome"/>
</dbReference>
<evidence type="ECO:0000313" key="3">
    <source>
        <dbReference type="EMBL" id="QHI70861.1"/>
    </source>
</evidence>
<organism evidence="3 4">
    <name type="scientific">Tichowtungia aerotolerans</name>
    <dbReference type="NCBI Taxonomy" id="2697043"/>
    <lineage>
        <taxon>Bacteria</taxon>
        <taxon>Pseudomonadati</taxon>
        <taxon>Kiritimatiellota</taxon>
        <taxon>Tichowtungiia</taxon>
        <taxon>Tichowtungiales</taxon>
        <taxon>Tichowtungiaceae</taxon>
        <taxon>Tichowtungia</taxon>
    </lineage>
</organism>
<dbReference type="EMBL" id="CP047593">
    <property type="protein sequence ID" value="QHI70861.1"/>
    <property type="molecule type" value="Genomic_DNA"/>
</dbReference>
<dbReference type="InterPro" id="IPR011040">
    <property type="entry name" value="Sialidase"/>
</dbReference>
<dbReference type="Gene3D" id="2.120.10.10">
    <property type="match status" value="1"/>
</dbReference>
<dbReference type="InterPro" id="IPR036278">
    <property type="entry name" value="Sialidase_sf"/>
</dbReference>